<feature type="region of interest" description="Disordered" evidence="1">
    <location>
        <begin position="1849"/>
        <end position="1894"/>
    </location>
</feature>
<feature type="compositionally biased region" description="Basic residues" evidence="1">
    <location>
        <begin position="1356"/>
        <end position="1365"/>
    </location>
</feature>
<gene>
    <name evidence="2" type="primary">SPAG17</name>
    <name evidence="2" type="ORF">BLAG_LOCUS134</name>
</gene>
<feature type="region of interest" description="Disordered" evidence="1">
    <location>
        <begin position="938"/>
        <end position="1006"/>
    </location>
</feature>
<feature type="region of interest" description="Disordered" evidence="1">
    <location>
        <begin position="1157"/>
        <end position="1220"/>
    </location>
</feature>
<name>A0A8J9VXA2_BRALA</name>
<dbReference type="PANTHER" id="PTHR21963:SF1">
    <property type="entry name" value="SPERM-ASSOCIATED ANTIGEN 17"/>
    <property type="match status" value="1"/>
</dbReference>
<dbReference type="Pfam" id="PF14874">
    <property type="entry name" value="PapD-like"/>
    <property type="match status" value="1"/>
</dbReference>
<feature type="compositionally biased region" description="Basic and acidic residues" evidence="1">
    <location>
        <begin position="971"/>
        <end position="992"/>
    </location>
</feature>
<keyword evidence="3" id="KW-1185">Reference proteome</keyword>
<feature type="compositionally biased region" description="Polar residues" evidence="1">
    <location>
        <begin position="2029"/>
        <end position="2053"/>
    </location>
</feature>
<reference evidence="2" key="1">
    <citation type="submission" date="2022-01" db="EMBL/GenBank/DDBJ databases">
        <authorList>
            <person name="Braso-Vives M."/>
        </authorList>
    </citation>
    <scope>NUCLEOTIDE SEQUENCE</scope>
</reference>
<evidence type="ECO:0000313" key="2">
    <source>
        <dbReference type="EMBL" id="CAH1225258.1"/>
    </source>
</evidence>
<dbReference type="EMBL" id="OV696686">
    <property type="protein sequence ID" value="CAH1225258.1"/>
    <property type="molecule type" value="Genomic_DNA"/>
</dbReference>
<feature type="compositionally biased region" description="Polar residues" evidence="1">
    <location>
        <begin position="1929"/>
        <end position="1948"/>
    </location>
</feature>
<sequence>MPPKRAKSGGGSAGLAKWEQALLEAQFEEEEWKPNVTLVVGNKMEDYRHVDALHAVVAIPQRKLFSTVSKTDLFELVKELGNPKAKKGKETPQFYEICESVKPMLDEGQDVPILVLAKLLKFKLLDIKANDLKRRETEKKAAEDKAKGKTPGKDGKRPRSKSPAKGKGKKTPEPPAVKKDTKLKRRGEEDEENKYIDDEPDDGPQHYVLVHGFHQPQLVMALADVGVSVDSLLKITSEDYTIFQTPESGEASPREEQKKDEQVEPVAGAQEAQQDIERQQRQKAEEELKRFWKFLDPVLRRAPGGSRLHDMARLEYVVVNTLHPSDWEDVDKKLAFGTAVFEDVACKIYDMYDWKRQFQHYLSNMKLLHVPLHGEAPPVPVQPTDSKLAAQAPTPGIPELDLPAAPPDVDMRYYNELMNTVPQESVSIPLIMHCMLEQVSATEEDREPPSERPVPPRQDGVNPRLASHMSGAAVKLALSVEEQMALDGELDLAAKPPEDKNQQRPLLLQYGDGVGLRTHHLKRVDGFDPQAEELKMVSLLPVARLCELPPPSTRISKERAARLQELLHFCATGNLSLSEIDRAFKQFVFESMAGSTTDRSGMVLEPPLADEDGTEPEVELDVPWDDPFPFYQELMRSGLLKAKKKQLEEQKTKTTEAELDKQDASQRGTPVEEEGEVRQTGSRPTSSRSRSRPTSARQGSAGSNKSGKEQSLTEVIPDENKAQEEEESKEAEQKSQEEQEEEDQADHVTVNLIEATQKRQLDDWCFAEHFEPEVLVQVLDEANFKYSHMDSYYHKRDHSMMMVFHNPLGPDLHNHTAWNTYLHSDVGFRNYLEHVTENISDWVRVEEAKHQAELLAKELALQRTPVTTPDTSRPSSSKSQRKRSQSPKKKSRSPSGKRSKRGSAKSPERPSSAARPLHVRENSLKAWKEEQDIIKAEEEKKAKEKEEKRAKSANKKASRERGSSAGSNKSKSREKTSDKKSREDKEDKDKTQEPVPEIQEPTEPEVILPFTGYDVGNELVHAAGESVTLFPCDGGIIRTEKTAFVQDGVAVRTSVLKDGHLFVIHILDPRQKEDAENAGEESVKEKADLEKSEKEEGTQSPRPASPDKKDPAPPLARFGSFTAVLNDGMCLSLSNHGPSGKPKMPDDMSAKEVDIMTNIPPASTPTPPPPSPSRAKSPRAKSPKGKPKSPKGRRKEAPVEEKPPEPEEAPPEPEEPEEAPIPPFQQLFVSCPDGLNIRYFLEKDIGIKPETVAEIGRSRLLVRQTYPFKTRGLQKVEDLRKKPAMQEVSRCVNSDGTVVKVLQNGSTQVLFADGTISENPGAGPIGPYGSRSSSPSRPPQSPTQEIPEDGKETPSKTKKAAKGGRKSITTLQEPEPVVVAPPVDEKANQWVTTSPSGERVATKGDGTPFDVKPALLCQASDPESGAVVVTREDKVISVHRPDDSVVVEHCDGTRITTFYKDVIRAVPVDENETGESPRMESARVKHVKVECVGYATLLFNSLDGSCMTVFGNGTSLMTNLNGTYQLYHGDGGRLDMDADGTTVYAPRPDNDLGHGGEEELALGSYLMRHNTEMCCEMVDLQGNVFQVAVDGTTSVIRAGQYGEEEGEEEGEEGGFPRRKKLIQYGEHCPRFFIIHANGSGTELLRPKDVAEYLSMAARDPTCALIQDPLPEYPGVTGITVLKPHTSGISQSWLKKLDEEVIMPKGLKSRDLKTMSVSAEKTPGPSFGTNVGKGLSVGSVMSSPRPEPVLHCPDTLEIRQLVQYKPVSEDLRRRLQLGLKAYAEHVLERDQTSASLMVQDPRTEEEKIHAADLASQTIFGQGQEPEHYESADKKVTVMEGDVTSVYEKAVEVPPPEPPPTPRNKRTQDDWDRDRRELAEEQEGRNALKNKDVPPYFESEMGKHFLMSQAPDMDALTRELAHDPRRDGSQVIRSNPDSPISVGESPQGSSGHLVRVQETFSTTPPGENTPITTEDSPSLGLRVTSTTPNLRPTNPTPAHASGTGTPTPLRPKNPTPHAAGVTLPSRPGNPTPTQDSTSQGSVPSETPSASLSLRPTTIPEHPEPAPGGKENLENSGQFTSRSNQLSSADGELVTTRSLLLDVNNQPRRDTVRLPRALDGGKPGSLPNEKFSLVEEPVRRKVQTSSVAGASSKGVRQMGALRGLMAVPDDVDFGVLREGNTYVYTVQLKNVGVDSCRFKVKQPPPSTGLRVLYNPGPIAAGMKADLNLEIYAIAVGAEGEKGVGRIAHHIEITTETDLLYLPVTATILTAAEHDNRSLGSPRGGKAPAAKLISTKPPSGQGILRPRRDVLIEGLPSMG</sequence>
<feature type="compositionally biased region" description="Acidic residues" evidence="1">
    <location>
        <begin position="1206"/>
        <end position="1218"/>
    </location>
</feature>
<feature type="compositionally biased region" description="Polar residues" evidence="1">
    <location>
        <begin position="696"/>
        <end position="713"/>
    </location>
</feature>
<feature type="region of interest" description="Disordered" evidence="1">
    <location>
        <begin position="595"/>
        <end position="625"/>
    </location>
</feature>
<dbReference type="GO" id="GO:1904158">
    <property type="term" value="P:axonemal central apparatus assembly"/>
    <property type="evidence" value="ECO:0007669"/>
    <property type="project" value="TreeGrafter"/>
</dbReference>
<dbReference type="Gene3D" id="2.60.450.20">
    <property type="match status" value="1"/>
</dbReference>
<dbReference type="Proteomes" id="UP000838412">
    <property type="component" value="Chromosome 1"/>
</dbReference>
<feature type="compositionally biased region" description="Basic and acidic residues" evidence="1">
    <location>
        <begin position="647"/>
        <end position="664"/>
    </location>
</feature>
<dbReference type="GO" id="GO:0005576">
    <property type="term" value="C:extracellular region"/>
    <property type="evidence" value="ECO:0007669"/>
    <property type="project" value="GOC"/>
</dbReference>
<feature type="region of interest" description="Disordered" evidence="1">
    <location>
        <begin position="1312"/>
        <end position="1378"/>
    </location>
</feature>
<feature type="compositionally biased region" description="Pro residues" evidence="1">
    <location>
        <begin position="1851"/>
        <end position="1860"/>
    </location>
</feature>
<dbReference type="PANTHER" id="PTHR21963">
    <property type="entry name" value="PF6"/>
    <property type="match status" value="1"/>
</dbReference>
<dbReference type="OrthoDB" id="10257153at2759"/>
<feature type="compositionally biased region" description="Acidic residues" evidence="1">
    <location>
        <begin position="608"/>
        <end position="624"/>
    </location>
</feature>
<feature type="compositionally biased region" description="Low complexity" evidence="1">
    <location>
        <begin position="682"/>
        <end position="695"/>
    </location>
</feature>
<feature type="region of interest" description="Disordered" evidence="1">
    <location>
        <begin position="2271"/>
        <end position="2300"/>
    </location>
</feature>
<feature type="region of interest" description="Disordered" evidence="1">
    <location>
        <begin position="647"/>
        <end position="747"/>
    </location>
</feature>
<dbReference type="GO" id="GO:1990716">
    <property type="term" value="C:axonemal central apparatus"/>
    <property type="evidence" value="ECO:0007669"/>
    <property type="project" value="TreeGrafter"/>
</dbReference>
<dbReference type="InterPro" id="IPR026173">
    <property type="entry name" value="SPAG17"/>
</dbReference>
<feature type="compositionally biased region" description="Basic residues" evidence="1">
    <location>
        <begin position="1176"/>
        <end position="1194"/>
    </location>
</feature>
<evidence type="ECO:0000256" key="1">
    <source>
        <dbReference type="SAM" id="MobiDB-lite"/>
    </source>
</evidence>
<feature type="compositionally biased region" description="Polar residues" evidence="1">
    <location>
        <begin position="1956"/>
        <end position="1974"/>
    </location>
</feature>
<feature type="region of interest" description="Disordered" evidence="1">
    <location>
        <begin position="440"/>
        <end position="464"/>
    </location>
</feature>
<feature type="compositionally biased region" description="Low complexity" evidence="1">
    <location>
        <begin position="1982"/>
        <end position="1995"/>
    </location>
</feature>
<feature type="compositionally biased region" description="Basic and acidic residues" evidence="1">
    <location>
        <begin position="1864"/>
        <end position="1890"/>
    </location>
</feature>
<dbReference type="InterPro" id="IPR047002">
    <property type="entry name" value="Tcp10_C_sf"/>
</dbReference>
<feature type="compositionally biased region" description="Low complexity" evidence="1">
    <location>
        <begin position="1325"/>
        <end position="1335"/>
    </location>
</feature>
<feature type="compositionally biased region" description="Basic and acidic residues" evidence="1">
    <location>
        <begin position="252"/>
        <end position="262"/>
    </location>
</feature>
<accession>A0A8J9VXA2</accession>
<feature type="region of interest" description="Disordered" evidence="1">
    <location>
        <begin position="244"/>
        <end position="281"/>
    </location>
</feature>
<feature type="compositionally biased region" description="Basic and acidic residues" evidence="1">
    <location>
        <begin position="1072"/>
        <end position="1097"/>
    </location>
</feature>
<organism evidence="2 3">
    <name type="scientific">Branchiostoma lanceolatum</name>
    <name type="common">Common lancelet</name>
    <name type="synonym">Amphioxus lanceolatum</name>
    <dbReference type="NCBI Taxonomy" id="7740"/>
    <lineage>
        <taxon>Eukaryota</taxon>
        <taxon>Metazoa</taxon>
        <taxon>Chordata</taxon>
        <taxon>Cephalochordata</taxon>
        <taxon>Leptocardii</taxon>
        <taxon>Amphioxiformes</taxon>
        <taxon>Branchiostomatidae</taxon>
        <taxon>Branchiostoma</taxon>
    </lineage>
</organism>
<feature type="compositionally biased region" description="Basic residues" evidence="1">
    <location>
        <begin position="879"/>
        <end position="903"/>
    </location>
</feature>
<feature type="compositionally biased region" description="Basic and acidic residues" evidence="1">
    <location>
        <begin position="134"/>
        <end position="157"/>
    </location>
</feature>
<protein>
    <submittedName>
        <fullName evidence="2">SPAG17 protein</fullName>
    </submittedName>
</protein>
<proteinExistence type="predicted"/>
<feature type="compositionally biased region" description="Basic and acidic residues" evidence="1">
    <location>
        <begin position="938"/>
        <end position="950"/>
    </location>
</feature>
<feature type="region of interest" description="Disordered" evidence="1">
    <location>
        <begin position="1072"/>
        <end position="1118"/>
    </location>
</feature>
<feature type="compositionally biased region" description="Polar residues" evidence="1">
    <location>
        <begin position="2071"/>
        <end position="2085"/>
    </location>
</feature>
<feature type="region of interest" description="Disordered" evidence="1">
    <location>
        <begin position="1921"/>
        <end position="2088"/>
    </location>
</feature>
<feature type="region of interest" description="Disordered" evidence="1">
    <location>
        <begin position="860"/>
        <end position="924"/>
    </location>
</feature>
<dbReference type="GO" id="GO:0003351">
    <property type="term" value="P:epithelial cilium movement involved in extracellular fluid movement"/>
    <property type="evidence" value="ECO:0007669"/>
    <property type="project" value="TreeGrafter"/>
</dbReference>
<feature type="compositionally biased region" description="Basic and acidic residues" evidence="1">
    <location>
        <begin position="170"/>
        <end position="180"/>
    </location>
</feature>
<feature type="compositionally biased region" description="Basic residues" evidence="1">
    <location>
        <begin position="158"/>
        <end position="169"/>
    </location>
</feature>
<feature type="region of interest" description="Disordered" evidence="1">
    <location>
        <begin position="134"/>
        <end position="207"/>
    </location>
</feature>
<feature type="compositionally biased region" description="Pro residues" evidence="1">
    <location>
        <begin position="1162"/>
        <end position="1172"/>
    </location>
</feature>
<feature type="compositionally biased region" description="Basic and acidic residues" evidence="1">
    <location>
        <begin position="1195"/>
        <end position="1205"/>
    </location>
</feature>
<evidence type="ECO:0000313" key="3">
    <source>
        <dbReference type="Proteomes" id="UP000838412"/>
    </source>
</evidence>